<feature type="compositionally biased region" description="Polar residues" evidence="1">
    <location>
        <begin position="10"/>
        <end position="19"/>
    </location>
</feature>
<accession>A0ABN9Q5L8</accession>
<keyword evidence="3" id="KW-1185">Reference proteome</keyword>
<gene>
    <name evidence="2" type="ORF">PCOR1329_LOCUS9020</name>
</gene>
<feature type="compositionally biased region" description="Basic and acidic residues" evidence="1">
    <location>
        <begin position="26"/>
        <end position="41"/>
    </location>
</feature>
<evidence type="ECO:0000313" key="3">
    <source>
        <dbReference type="Proteomes" id="UP001189429"/>
    </source>
</evidence>
<dbReference type="Proteomes" id="UP001189429">
    <property type="component" value="Unassembled WGS sequence"/>
</dbReference>
<evidence type="ECO:0000256" key="1">
    <source>
        <dbReference type="SAM" id="MobiDB-lite"/>
    </source>
</evidence>
<feature type="region of interest" description="Disordered" evidence="1">
    <location>
        <begin position="1"/>
        <end position="148"/>
    </location>
</feature>
<organism evidence="2 3">
    <name type="scientific">Prorocentrum cordatum</name>
    <dbReference type="NCBI Taxonomy" id="2364126"/>
    <lineage>
        <taxon>Eukaryota</taxon>
        <taxon>Sar</taxon>
        <taxon>Alveolata</taxon>
        <taxon>Dinophyceae</taxon>
        <taxon>Prorocentrales</taxon>
        <taxon>Prorocentraceae</taxon>
        <taxon>Prorocentrum</taxon>
    </lineage>
</organism>
<protein>
    <submittedName>
        <fullName evidence="2">Uncharacterized protein</fullName>
    </submittedName>
</protein>
<sequence>MRLHRLLGTSKRQSANGDTRSARRATKLDARTRGPRDERRPPSLAIQRAGPRLGRRHALTGSTGGGSRRQHNKKSGRPASEVPLSAQRPSTPAERDNKEEEEDEEEEEEEEKERGDHSVNFRADMLGLSGDARDMLGLSGDVRRSQSQ</sequence>
<comment type="caution">
    <text evidence="2">The sequence shown here is derived from an EMBL/GenBank/DDBJ whole genome shotgun (WGS) entry which is preliminary data.</text>
</comment>
<feature type="compositionally biased region" description="Acidic residues" evidence="1">
    <location>
        <begin position="99"/>
        <end position="111"/>
    </location>
</feature>
<proteinExistence type="predicted"/>
<evidence type="ECO:0000313" key="2">
    <source>
        <dbReference type="EMBL" id="CAK0801023.1"/>
    </source>
</evidence>
<dbReference type="EMBL" id="CAUYUJ010002492">
    <property type="protein sequence ID" value="CAK0801023.1"/>
    <property type="molecule type" value="Genomic_DNA"/>
</dbReference>
<reference evidence="2" key="1">
    <citation type="submission" date="2023-10" db="EMBL/GenBank/DDBJ databases">
        <authorList>
            <person name="Chen Y."/>
            <person name="Shah S."/>
            <person name="Dougan E. K."/>
            <person name="Thang M."/>
            <person name="Chan C."/>
        </authorList>
    </citation>
    <scope>NUCLEOTIDE SEQUENCE [LARGE SCALE GENOMIC DNA]</scope>
</reference>
<name>A0ABN9Q5L8_9DINO</name>